<dbReference type="Gene3D" id="3.30.230.10">
    <property type="match status" value="1"/>
</dbReference>
<keyword evidence="9 13" id="KW-0418">Kinase</keyword>
<comment type="pathway">
    <text evidence="1 13">Amino-acid biosynthesis; L-threonine biosynthesis; L-threonine from L-aspartate: step 4/5.</text>
</comment>
<dbReference type="GO" id="GO:0004413">
    <property type="term" value="F:homoserine kinase activity"/>
    <property type="evidence" value="ECO:0007669"/>
    <property type="project" value="UniProtKB-UniRule"/>
</dbReference>
<dbReference type="InterPro" id="IPR014721">
    <property type="entry name" value="Ribsml_uS5_D2-typ_fold_subgr"/>
</dbReference>
<keyword evidence="6 13" id="KW-0808">Transferase</keyword>
<evidence type="ECO:0000256" key="1">
    <source>
        <dbReference type="ARBA" id="ARBA00005015"/>
    </source>
</evidence>
<dbReference type="GO" id="GO:0005524">
    <property type="term" value="F:ATP binding"/>
    <property type="evidence" value="ECO:0007669"/>
    <property type="project" value="UniProtKB-UniRule"/>
</dbReference>
<reference evidence="16" key="1">
    <citation type="submission" date="2010-05" db="EMBL/GenBank/DDBJ databases">
        <authorList>
            <person name="Muzny D."/>
            <person name="Qin X."/>
            <person name="Buhay C."/>
            <person name="Dugan-Rocha S."/>
            <person name="Ding Y."/>
            <person name="Chen G."/>
            <person name="Hawes A."/>
            <person name="Holder M."/>
            <person name="Jhangiani S."/>
            <person name="Johnson A."/>
            <person name="Khan Z."/>
            <person name="Li Z."/>
            <person name="Liu W."/>
            <person name="Liu X."/>
            <person name="Perez L."/>
            <person name="Shen H."/>
            <person name="Wang Q."/>
            <person name="Watt J."/>
            <person name="Xi L."/>
            <person name="Xin Y."/>
            <person name="Zhou J."/>
            <person name="Deng J."/>
            <person name="Jiang H."/>
            <person name="Liu Y."/>
            <person name="Qu J."/>
            <person name="Song X.-Z."/>
            <person name="Zhang L."/>
            <person name="Villasana D."/>
            <person name="Johnson A."/>
            <person name="Liu J."/>
            <person name="Liyanage D."/>
            <person name="Lorensuhewa L."/>
            <person name="Robinson T."/>
            <person name="Song A."/>
            <person name="Song B.-B."/>
            <person name="Dinh H."/>
            <person name="Thornton R."/>
            <person name="Coyle M."/>
            <person name="Francisco L."/>
            <person name="Jackson L."/>
            <person name="Javaid M."/>
            <person name="Korchina V."/>
            <person name="Kovar C."/>
            <person name="Mata R."/>
            <person name="Mathew T."/>
            <person name="Ngo R."/>
            <person name="Nguyen L."/>
            <person name="Nguyen N."/>
            <person name="Okwuonu G."/>
            <person name="Ongeri F."/>
            <person name="Pham C."/>
            <person name="Simmons D."/>
            <person name="Wilczek-Boney K."/>
            <person name="Hale W."/>
            <person name="Jakkamsetti A."/>
            <person name="Pham P."/>
            <person name="Ruth R."/>
            <person name="San Lucas F."/>
            <person name="Warren J."/>
            <person name="Zhang J."/>
            <person name="Zhao Z."/>
            <person name="Zhou C."/>
            <person name="Zhu D."/>
            <person name="Lee S."/>
            <person name="Bess C."/>
            <person name="Blankenburg K."/>
            <person name="Forbes L."/>
            <person name="Fu Q."/>
            <person name="Gubbala S."/>
            <person name="Hirani K."/>
            <person name="Jayaseelan J.C."/>
            <person name="Lara F."/>
            <person name="Munidasa M."/>
            <person name="Palculict T."/>
            <person name="Patil S."/>
            <person name="Pu L.-L."/>
            <person name="Saada N."/>
            <person name="Tang L."/>
            <person name="Weissenberger G."/>
            <person name="Zhu Y."/>
            <person name="Hemphill L."/>
            <person name="Shang Y."/>
            <person name="Youmans B."/>
            <person name="Ayvaz T."/>
            <person name="Ross M."/>
            <person name="Santibanez J."/>
            <person name="Aqrawi P."/>
            <person name="Gross S."/>
            <person name="Joshi V."/>
            <person name="Fowler G."/>
            <person name="Nazareth L."/>
            <person name="Reid J."/>
            <person name="Worley K."/>
            <person name="Petrosino J."/>
            <person name="Highlander S."/>
            <person name="Gibbs R."/>
        </authorList>
    </citation>
    <scope>NUCLEOTIDE SEQUENCE [LARGE SCALE GENOMIC DNA]</scope>
    <source>
        <strain evidence="16">MN8</strain>
    </source>
</reference>
<accession>A0A0E1XGB1</accession>
<dbReference type="InterPro" id="IPR036554">
    <property type="entry name" value="GHMP_kinase_C_sf"/>
</dbReference>
<proteinExistence type="inferred from homology"/>
<evidence type="ECO:0000256" key="9">
    <source>
        <dbReference type="ARBA" id="ARBA00022777"/>
    </source>
</evidence>
<dbReference type="PANTHER" id="PTHR20861">
    <property type="entry name" value="HOMOSERINE/4-DIPHOSPHOCYTIDYL-2-C-METHYL-D-ERYTHRITOL KINASE"/>
    <property type="match status" value="1"/>
</dbReference>
<dbReference type="HAMAP" id="MF_00384">
    <property type="entry name" value="Homoser_kinase"/>
    <property type="match status" value="1"/>
</dbReference>
<dbReference type="GO" id="GO:0005737">
    <property type="term" value="C:cytoplasm"/>
    <property type="evidence" value="ECO:0007669"/>
    <property type="project" value="UniProtKB-SubCell"/>
</dbReference>
<keyword evidence="7 13" id="KW-0791">Threonine biosynthesis</keyword>
<evidence type="ECO:0000256" key="7">
    <source>
        <dbReference type="ARBA" id="ARBA00022697"/>
    </source>
</evidence>
<evidence type="ECO:0000256" key="13">
    <source>
        <dbReference type="HAMAP-Rule" id="MF_00384"/>
    </source>
</evidence>
<gene>
    <name evidence="13 16" type="primary">thrB</name>
    <name evidence="16" type="ORF">HMPREF0769_12417</name>
</gene>
<evidence type="ECO:0000259" key="15">
    <source>
        <dbReference type="Pfam" id="PF08544"/>
    </source>
</evidence>
<dbReference type="InterPro" id="IPR006204">
    <property type="entry name" value="GHMP_kinase_N_dom"/>
</dbReference>
<dbReference type="UniPathway" id="UPA00050">
    <property type="reaction ID" value="UER00064"/>
</dbReference>
<dbReference type="EMBL" id="ACJA02000004">
    <property type="protein sequence ID" value="EFH94796.1"/>
    <property type="molecule type" value="Genomic_DNA"/>
</dbReference>
<evidence type="ECO:0000256" key="11">
    <source>
        <dbReference type="ARBA" id="ARBA00049375"/>
    </source>
</evidence>
<dbReference type="Gene3D" id="3.30.70.890">
    <property type="entry name" value="GHMP kinase, C-terminal domain"/>
    <property type="match status" value="1"/>
</dbReference>
<comment type="similarity">
    <text evidence="2 13">Belongs to the GHMP kinase family. Homoserine kinase subfamily.</text>
</comment>
<protein>
    <recommendedName>
        <fullName evidence="4 13">Homoserine kinase</fullName>
        <shortName evidence="13">HK</shortName>
        <shortName evidence="13">HSK</shortName>
        <ecNumber evidence="3 13">2.7.1.39</ecNumber>
    </recommendedName>
</protein>
<comment type="function">
    <text evidence="12 13">Catalyzes the ATP-dependent phosphorylation of L-homoserine to L-homoserine phosphate.</text>
</comment>
<dbReference type="GO" id="GO:0009088">
    <property type="term" value="P:threonine biosynthetic process"/>
    <property type="evidence" value="ECO:0007669"/>
    <property type="project" value="UniProtKB-UniRule"/>
</dbReference>
<evidence type="ECO:0000256" key="10">
    <source>
        <dbReference type="ARBA" id="ARBA00022840"/>
    </source>
</evidence>
<dbReference type="HOGENOM" id="CLU_041243_0_0_9"/>
<keyword evidence="5 13" id="KW-0028">Amino-acid biosynthesis</keyword>
<dbReference type="Proteomes" id="UP000003455">
    <property type="component" value="Chromosome"/>
</dbReference>
<keyword evidence="10 13" id="KW-0067">ATP-binding</keyword>
<name>A0A0E1XGB1_STAAU</name>
<comment type="caution">
    <text evidence="16">The sequence shown here is derived from an EMBL/GenBank/DDBJ whole genome shotgun (WGS) entry which is preliminary data.</text>
</comment>
<dbReference type="InterPro" id="IPR020568">
    <property type="entry name" value="Ribosomal_Su5_D2-typ_SF"/>
</dbReference>
<dbReference type="PROSITE" id="PS00627">
    <property type="entry name" value="GHMP_KINASES_ATP"/>
    <property type="match status" value="1"/>
</dbReference>
<evidence type="ECO:0000259" key="14">
    <source>
        <dbReference type="Pfam" id="PF00288"/>
    </source>
</evidence>
<evidence type="ECO:0000256" key="5">
    <source>
        <dbReference type="ARBA" id="ARBA00022605"/>
    </source>
</evidence>
<dbReference type="PIRSF" id="PIRSF000676">
    <property type="entry name" value="Homoser_kin"/>
    <property type="match status" value="1"/>
</dbReference>
<dbReference type="SUPFAM" id="SSF54211">
    <property type="entry name" value="Ribosomal protein S5 domain 2-like"/>
    <property type="match status" value="1"/>
</dbReference>
<evidence type="ECO:0000313" key="16">
    <source>
        <dbReference type="EMBL" id="EFH94796.1"/>
    </source>
</evidence>
<evidence type="ECO:0000256" key="8">
    <source>
        <dbReference type="ARBA" id="ARBA00022741"/>
    </source>
</evidence>
<evidence type="ECO:0000256" key="2">
    <source>
        <dbReference type="ARBA" id="ARBA00007370"/>
    </source>
</evidence>
<dbReference type="Pfam" id="PF08544">
    <property type="entry name" value="GHMP_kinases_C"/>
    <property type="match status" value="1"/>
</dbReference>
<keyword evidence="13" id="KW-0963">Cytoplasm</keyword>
<dbReference type="PRINTS" id="PR00958">
    <property type="entry name" value="HOMSERKINASE"/>
</dbReference>
<dbReference type="Pfam" id="PF00288">
    <property type="entry name" value="GHMP_kinases_N"/>
    <property type="match status" value="1"/>
</dbReference>
<feature type="domain" description="GHMP kinase N-terminal" evidence="14">
    <location>
        <begin position="76"/>
        <end position="158"/>
    </location>
</feature>
<keyword evidence="8 13" id="KW-0547">Nucleotide-binding</keyword>
<feature type="binding site" evidence="13">
    <location>
        <begin position="105"/>
        <end position="115"/>
    </location>
    <ligand>
        <name>ATP</name>
        <dbReference type="ChEBI" id="CHEBI:30616"/>
    </ligand>
</feature>
<dbReference type="AlphaFoldDB" id="A0A0E1XGB1"/>
<comment type="subcellular location">
    <subcellularLocation>
        <location evidence="13">Cytoplasm</location>
    </subcellularLocation>
</comment>
<evidence type="ECO:0000256" key="4">
    <source>
        <dbReference type="ARBA" id="ARBA00017858"/>
    </source>
</evidence>
<sequence>MIKIALSIILKELYNMSNVLELTIPASTANLGVGFDSIGMALDKFLHLSVKETSGTKWEYIFHDDASKQLPTDETNFIYHVAQQVAAKYSVDLPNLCIEMRSDIPLARGLGSSASALVGAIYIANYFGDIQLSKHEVLQLATEIEGHPDNVAPTIYGGLIAGYYNDVTKETSVAHIDIPDVDVIVTIPTYELKTEASRRALPQKLTHSEAVKSSAISNTMICALAQHNYELAGKLMQQDGFHEPYRQHLIAEFDEVKTIASQHNAYATVISGAGPTILIFSRKENSGELVRALNRNVVTCHSELVDINVSGVKERIVYQ</sequence>
<comment type="catalytic activity">
    <reaction evidence="11 13">
        <text>L-homoserine + ATP = O-phospho-L-homoserine + ADP + H(+)</text>
        <dbReference type="Rhea" id="RHEA:13985"/>
        <dbReference type="ChEBI" id="CHEBI:15378"/>
        <dbReference type="ChEBI" id="CHEBI:30616"/>
        <dbReference type="ChEBI" id="CHEBI:57476"/>
        <dbReference type="ChEBI" id="CHEBI:57590"/>
        <dbReference type="ChEBI" id="CHEBI:456216"/>
        <dbReference type="EC" id="2.7.1.39"/>
    </reaction>
</comment>
<evidence type="ECO:0000256" key="3">
    <source>
        <dbReference type="ARBA" id="ARBA00012078"/>
    </source>
</evidence>
<dbReference type="PANTHER" id="PTHR20861:SF1">
    <property type="entry name" value="HOMOSERINE KINASE"/>
    <property type="match status" value="1"/>
</dbReference>
<evidence type="ECO:0000256" key="12">
    <source>
        <dbReference type="ARBA" id="ARBA00049954"/>
    </source>
</evidence>
<feature type="domain" description="GHMP kinase C-terminal" evidence="15">
    <location>
        <begin position="223"/>
        <end position="296"/>
    </location>
</feature>
<dbReference type="EC" id="2.7.1.39" evidence="3 13"/>
<dbReference type="InterPro" id="IPR013750">
    <property type="entry name" value="GHMP_kinase_C_dom"/>
</dbReference>
<organism evidence="16">
    <name type="scientific">Staphylococcus aureus subsp. aureus MN8</name>
    <dbReference type="NCBI Taxonomy" id="548470"/>
    <lineage>
        <taxon>Bacteria</taxon>
        <taxon>Bacillati</taxon>
        <taxon>Bacillota</taxon>
        <taxon>Bacilli</taxon>
        <taxon>Bacillales</taxon>
        <taxon>Staphylococcaceae</taxon>
        <taxon>Staphylococcus</taxon>
    </lineage>
</organism>
<dbReference type="InterPro" id="IPR000870">
    <property type="entry name" value="Homoserine_kinase"/>
</dbReference>
<dbReference type="NCBIfam" id="TIGR00191">
    <property type="entry name" value="thrB"/>
    <property type="match status" value="1"/>
</dbReference>
<dbReference type="SUPFAM" id="SSF55060">
    <property type="entry name" value="GHMP Kinase, C-terminal domain"/>
    <property type="match status" value="1"/>
</dbReference>
<evidence type="ECO:0000256" key="6">
    <source>
        <dbReference type="ARBA" id="ARBA00022679"/>
    </source>
</evidence>
<dbReference type="InterPro" id="IPR006203">
    <property type="entry name" value="GHMP_knse_ATP-bd_CS"/>
</dbReference>